<comment type="caution">
    <text evidence="2">The sequence shown here is derived from an EMBL/GenBank/DDBJ whole genome shotgun (WGS) entry which is preliminary data.</text>
</comment>
<evidence type="ECO:0000313" key="2">
    <source>
        <dbReference type="EMBL" id="KAG7535988.1"/>
    </source>
</evidence>
<gene>
    <name evidence="2" type="ORF">FFLO_03508</name>
</gene>
<evidence type="ECO:0000313" key="3">
    <source>
        <dbReference type="Proteomes" id="UP000812966"/>
    </source>
</evidence>
<evidence type="ECO:0000256" key="1">
    <source>
        <dbReference type="SAM" id="MobiDB-lite"/>
    </source>
</evidence>
<feature type="compositionally biased region" description="Basic and acidic residues" evidence="1">
    <location>
        <begin position="21"/>
        <end position="60"/>
    </location>
</feature>
<accession>A0A8K0NT26</accession>
<keyword evidence="3" id="KW-1185">Reference proteome</keyword>
<name>A0A8K0NT26_9TREE</name>
<dbReference type="EMBL" id="JABELV010000065">
    <property type="protein sequence ID" value="KAG7535988.1"/>
    <property type="molecule type" value="Genomic_DNA"/>
</dbReference>
<reference evidence="2" key="1">
    <citation type="submission" date="2020-04" db="EMBL/GenBank/DDBJ databases">
        <title>Analysis of mating type loci in Filobasidium floriforme.</title>
        <authorList>
            <person name="Nowrousian M."/>
        </authorList>
    </citation>
    <scope>NUCLEOTIDE SEQUENCE</scope>
    <source>
        <strain evidence="2">CBS 6242</strain>
    </source>
</reference>
<feature type="compositionally biased region" description="Gly residues" evidence="1">
    <location>
        <begin position="75"/>
        <end position="84"/>
    </location>
</feature>
<dbReference type="Proteomes" id="UP000812966">
    <property type="component" value="Unassembled WGS sequence"/>
</dbReference>
<feature type="region of interest" description="Disordered" evidence="1">
    <location>
        <begin position="72"/>
        <end position="91"/>
    </location>
</feature>
<organism evidence="2 3">
    <name type="scientific">Filobasidium floriforme</name>
    <dbReference type="NCBI Taxonomy" id="5210"/>
    <lineage>
        <taxon>Eukaryota</taxon>
        <taxon>Fungi</taxon>
        <taxon>Dikarya</taxon>
        <taxon>Basidiomycota</taxon>
        <taxon>Agaricomycotina</taxon>
        <taxon>Tremellomycetes</taxon>
        <taxon>Filobasidiales</taxon>
        <taxon>Filobasidiaceae</taxon>
        <taxon>Filobasidium</taxon>
    </lineage>
</organism>
<feature type="region of interest" description="Disordered" evidence="1">
    <location>
        <begin position="1"/>
        <end position="64"/>
    </location>
</feature>
<sequence>MAIRWPLKTTAKEEVEEAEQEEAKARGGVDHEKEKEEANSKAGVEEEKEKEEAQPKDGVKGNKRKAVLPPAYLFGGAGGTGSVTGGTIVLG</sequence>
<dbReference type="AlphaFoldDB" id="A0A8K0NT26"/>
<protein>
    <submittedName>
        <fullName evidence="2">Uncharacterized protein</fullName>
    </submittedName>
</protein>
<proteinExistence type="predicted"/>